<dbReference type="EMBL" id="IACI01006550">
    <property type="protein sequence ID" value="LAA17607.1"/>
    <property type="molecule type" value="Transcribed_RNA"/>
</dbReference>
<evidence type="ECO:0000256" key="2">
    <source>
        <dbReference type="ARBA" id="ARBA00008415"/>
    </source>
</evidence>
<dbReference type="PROSITE" id="PS00280">
    <property type="entry name" value="BPTI_KUNITZ_1"/>
    <property type="match status" value="1"/>
</dbReference>
<comment type="similarity">
    <text evidence="2">Belongs to the venom Kunitz-type family.</text>
</comment>
<dbReference type="SMART" id="SM00131">
    <property type="entry name" value="KU"/>
    <property type="match status" value="1"/>
</dbReference>
<dbReference type="SUPFAM" id="SSF57362">
    <property type="entry name" value="BPTI-like"/>
    <property type="match status" value="1"/>
</dbReference>
<reference evidence="7" key="2">
    <citation type="submission" date="2017-12" db="EMBL/GenBank/DDBJ databases">
        <title>Coralsnake Venomics: Analyses of Venom Gland Transcriptomes and Proteomes of Six Brazilian Taxa.</title>
        <authorList>
            <person name="Aird S.D."/>
            <person name="Jorge da Silva N."/>
            <person name="Qiu L."/>
            <person name="Villar-Briones A."/>
            <person name="Aparecida-Saddi V."/>
            <person name="Campos-Telles M.P."/>
            <person name="Grau M."/>
            <person name="Mikheyev A.S."/>
        </authorList>
    </citation>
    <scope>NUCLEOTIDE SEQUENCE</scope>
    <source>
        <tissue evidence="7">Venom_gland</tissue>
    </source>
</reference>
<dbReference type="InterPro" id="IPR020901">
    <property type="entry name" value="Prtase_inh_Kunz-CS"/>
</dbReference>
<organism evidence="7">
    <name type="scientific">Micrurus carvalhoi</name>
    <dbReference type="NCBI Taxonomy" id="3147026"/>
    <lineage>
        <taxon>Eukaryota</taxon>
        <taxon>Metazoa</taxon>
        <taxon>Chordata</taxon>
        <taxon>Craniata</taxon>
        <taxon>Vertebrata</taxon>
        <taxon>Euteleostomi</taxon>
        <taxon>Lepidosauria</taxon>
        <taxon>Squamata</taxon>
        <taxon>Bifurcata</taxon>
        <taxon>Unidentata</taxon>
        <taxon>Episquamata</taxon>
        <taxon>Toxicofera</taxon>
        <taxon>Serpentes</taxon>
        <taxon>Colubroidea</taxon>
        <taxon>Elapidae</taxon>
        <taxon>Elapinae</taxon>
        <taxon>Micrurus</taxon>
    </lineage>
</organism>
<dbReference type="InterPro" id="IPR036880">
    <property type="entry name" value="Kunitz_BPTI_sf"/>
</dbReference>
<dbReference type="Pfam" id="PF00014">
    <property type="entry name" value="Kunitz_BPTI"/>
    <property type="match status" value="1"/>
</dbReference>
<dbReference type="Gene3D" id="4.10.410.10">
    <property type="entry name" value="Pancreatic trypsin inhibitor Kunitz domain"/>
    <property type="match status" value="1"/>
</dbReference>
<evidence type="ECO:0000313" key="7">
    <source>
        <dbReference type="EMBL" id="LAA17607.1"/>
    </source>
</evidence>
<reference evidence="7" key="1">
    <citation type="submission" date="2017-07" db="EMBL/GenBank/DDBJ databases">
        <authorList>
            <person name="Mikheyev A."/>
            <person name="Grau M."/>
        </authorList>
    </citation>
    <scope>NUCLEOTIDE SEQUENCE</scope>
    <source>
        <tissue evidence="7">Venom_gland</tissue>
    </source>
</reference>
<comment type="subcellular location">
    <subcellularLocation>
        <location evidence="1">Secreted</location>
    </subcellularLocation>
</comment>
<dbReference type="GO" id="GO:0004867">
    <property type="term" value="F:serine-type endopeptidase inhibitor activity"/>
    <property type="evidence" value="ECO:0007669"/>
    <property type="project" value="InterPro"/>
</dbReference>
<proteinExistence type="inferred from homology"/>
<accession>A0A2H6MUB4</accession>
<dbReference type="AlphaFoldDB" id="A0A2H6MUB4"/>
<keyword evidence="4" id="KW-1015">Disulfide bond</keyword>
<dbReference type="PANTHER" id="PTHR10083:SF374">
    <property type="entry name" value="BPTI_KUNITZ INHIBITOR DOMAIN-CONTAINING PROTEIN"/>
    <property type="match status" value="1"/>
</dbReference>
<feature type="signal peptide" evidence="5">
    <location>
        <begin position="1"/>
        <end position="19"/>
    </location>
</feature>
<feature type="chain" id="PRO_5014122041" description="BPTI/Kunitz inhibitor domain-containing protein" evidence="5">
    <location>
        <begin position="20"/>
        <end position="137"/>
    </location>
</feature>
<name>A0A2H6MUB4_9SAUR</name>
<dbReference type="GO" id="GO:0005615">
    <property type="term" value="C:extracellular space"/>
    <property type="evidence" value="ECO:0007669"/>
    <property type="project" value="TreeGrafter"/>
</dbReference>
<evidence type="ECO:0000256" key="1">
    <source>
        <dbReference type="ARBA" id="ARBA00004613"/>
    </source>
</evidence>
<evidence type="ECO:0000256" key="5">
    <source>
        <dbReference type="SAM" id="SignalP"/>
    </source>
</evidence>
<sequence>MKVLHGLLLLLLYLLTLLAELPPSMGLADICIMPKQEGNCKVLSVRWFYNRRSNRCERFMYGGCGGNANNFKNLQECLDKCKPSAKFPAETPRRNLLQGLISKAGLRRFYHRLDEKDVFHDAAEVVECAFGRNKIQV</sequence>
<dbReference type="InterPro" id="IPR002223">
    <property type="entry name" value="Kunitz_BPTI"/>
</dbReference>
<keyword evidence="5" id="KW-0732">Signal</keyword>
<keyword evidence="3" id="KW-0964">Secreted</keyword>
<dbReference type="PANTHER" id="PTHR10083">
    <property type="entry name" value="KUNITZ-TYPE PROTEASE INHIBITOR-RELATED"/>
    <property type="match status" value="1"/>
</dbReference>
<evidence type="ECO:0000256" key="3">
    <source>
        <dbReference type="ARBA" id="ARBA00022525"/>
    </source>
</evidence>
<evidence type="ECO:0000256" key="4">
    <source>
        <dbReference type="ARBA" id="ARBA00023157"/>
    </source>
</evidence>
<dbReference type="CDD" id="cd00109">
    <property type="entry name" value="Kunitz-type"/>
    <property type="match status" value="1"/>
</dbReference>
<feature type="domain" description="BPTI/Kunitz inhibitor" evidence="6">
    <location>
        <begin position="31"/>
        <end position="81"/>
    </location>
</feature>
<dbReference type="InterPro" id="IPR050098">
    <property type="entry name" value="TFPI/VKTCI-like"/>
</dbReference>
<evidence type="ECO:0000259" key="6">
    <source>
        <dbReference type="PROSITE" id="PS50279"/>
    </source>
</evidence>
<dbReference type="FunFam" id="4.10.410.10:FF:000017">
    <property type="entry name" value="papilin isoform X2"/>
    <property type="match status" value="1"/>
</dbReference>
<dbReference type="PROSITE" id="PS50279">
    <property type="entry name" value="BPTI_KUNITZ_2"/>
    <property type="match status" value="1"/>
</dbReference>
<dbReference type="PRINTS" id="PR00759">
    <property type="entry name" value="BASICPTASE"/>
</dbReference>
<protein>
    <recommendedName>
        <fullName evidence="6">BPTI/Kunitz inhibitor domain-containing protein</fullName>
    </recommendedName>
</protein>